<organism evidence="9 10">
    <name type="scientific">Psychrobacillus psychrodurans</name>
    <dbReference type="NCBI Taxonomy" id="126157"/>
    <lineage>
        <taxon>Bacteria</taxon>
        <taxon>Bacillati</taxon>
        <taxon>Bacillota</taxon>
        <taxon>Bacilli</taxon>
        <taxon>Bacillales</taxon>
        <taxon>Bacillaceae</taxon>
        <taxon>Psychrobacillus</taxon>
    </lineage>
</organism>
<name>A0A9X3LAE9_9BACI</name>
<dbReference type="AlphaFoldDB" id="A0A9X3LAE9"/>
<sequence length="362" mass="40345">MSLQIQNVSKKFNQFHAVDKVSFTVQPGEIVSILGPSGCGKSTLLQIVAGLQSLDEGEITLNGEVISSAHFTLPPEKRGINMVFQDYALWPHMTVRQNIFYGSKVRKVNKQEQAENQIFLFNLLQLNGLEHRYPSELSGGQQQRVAIARALSTKPELLLLDEPLSNLDMQLRFEMRNELSYLLRKLGTTALHVTHDPVEAYALADRILMLRDGKIEQFGTPMEVRQAPASLWVAGLLGMNNRLQAVAINKSSVRIGASILHGIGALTVNEDVIVVMDSEALKLEEQQIDPQQNTLNGRVTHSIFEGHRWRIMLETAGGRLTVLHDVSVEVDRDVLVSFDPSNTFLYKQPEQAATPFLVNSGK</sequence>
<keyword evidence="3 9" id="KW-0067">ATP-binding</keyword>
<dbReference type="Pfam" id="PF08402">
    <property type="entry name" value="TOBE_2"/>
    <property type="match status" value="1"/>
</dbReference>
<evidence type="ECO:0000256" key="7">
    <source>
        <dbReference type="ARBA" id="ARBA00070305"/>
    </source>
</evidence>
<dbReference type="PROSITE" id="PS00211">
    <property type="entry name" value="ABC_TRANSPORTER_1"/>
    <property type="match status" value="1"/>
</dbReference>
<dbReference type="EC" id="7.6.2.9" evidence="6"/>
<evidence type="ECO:0000256" key="6">
    <source>
        <dbReference type="ARBA" id="ARBA00066388"/>
    </source>
</evidence>
<dbReference type="SMART" id="SM00382">
    <property type="entry name" value="AAA"/>
    <property type="match status" value="1"/>
</dbReference>
<evidence type="ECO:0000256" key="2">
    <source>
        <dbReference type="ARBA" id="ARBA00022741"/>
    </source>
</evidence>
<keyword evidence="10" id="KW-1185">Reference proteome</keyword>
<comment type="catalytic activity">
    <reaction evidence="4">
        <text>a quaternary ammonium(out) + ATP + H2O = a quaternary ammonium(in) + ADP + phosphate + H(+)</text>
        <dbReference type="Rhea" id="RHEA:11036"/>
        <dbReference type="ChEBI" id="CHEBI:15377"/>
        <dbReference type="ChEBI" id="CHEBI:15378"/>
        <dbReference type="ChEBI" id="CHEBI:30616"/>
        <dbReference type="ChEBI" id="CHEBI:35267"/>
        <dbReference type="ChEBI" id="CHEBI:43474"/>
        <dbReference type="ChEBI" id="CHEBI:456216"/>
        <dbReference type="EC" id="7.6.2.9"/>
    </reaction>
</comment>
<evidence type="ECO:0000256" key="1">
    <source>
        <dbReference type="ARBA" id="ARBA00022448"/>
    </source>
</evidence>
<dbReference type="InterPro" id="IPR027417">
    <property type="entry name" value="P-loop_NTPase"/>
</dbReference>
<gene>
    <name evidence="9" type="ORF">M9R61_12955</name>
</gene>
<comment type="caution">
    <text evidence="9">The sequence shown here is derived from an EMBL/GenBank/DDBJ whole genome shotgun (WGS) entry which is preliminary data.</text>
</comment>
<accession>A0A9X3LAE9</accession>
<dbReference type="InterPro" id="IPR017871">
    <property type="entry name" value="ABC_transporter-like_CS"/>
</dbReference>
<dbReference type="FunFam" id="3.40.50.300:FF:000425">
    <property type="entry name" value="Probable ABC transporter, ATP-binding subunit"/>
    <property type="match status" value="1"/>
</dbReference>
<dbReference type="PANTHER" id="PTHR42781">
    <property type="entry name" value="SPERMIDINE/PUTRESCINE IMPORT ATP-BINDING PROTEIN POTA"/>
    <property type="match status" value="1"/>
</dbReference>
<dbReference type="GO" id="GO:0005524">
    <property type="term" value="F:ATP binding"/>
    <property type="evidence" value="ECO:0007669"/>
    <property type="project" value="UniProtKB-KW"/>
</dbReference>
<comment type="subunit">
    <text evidence="5">The complex is composed of two ATP-binding proteins (OpuCA), two transmembrane proteins (OpuCB and OpuCD) and a solute-binding protein (OpuCC).</text>
</comment>
<dbReference type="InterPro" id="IPR008995">
    <property type="entry name" value="Mo/tungstate-bd_C_term_dom"/>
</dbReference>
<dbReference type="PANTHER" id="PTHR42781:SF4">
    <property type="entry name" value="SPERMIDINE_PUTRESCINE IMPORT ATP-BINDING PROTEIN POTA"/>
    <property type="match status" value="1"/>
</dbReference>
<protein>
    <recommendedName>
        <fullName evidence="7">Carnitine transport ATP-binding protein OpuCA</fullName>
        <ecNumber evidence="6">7.6.2.9</ecNumber>
    </recommendedName>
</protein>
<dbReference type="InterPro" id="IPR013611">
    <property type="entry name" value="Transp-assoc_OB_typ2"/>
</dbReference>
<dbReference type="GO" id="GO:0043190">
    <property type="term" value="C:ATP-binding cassette (ABC) transporter complex"/>
    <property type="evidence" value="ECO:0007669"/>
    <property type="project" value="InterPro"/>
</dbReference>
<keyword evidence="1" id="KW-0813">Transport</keyword>
<dbReference type="SUPFAM" id="SSF50331">
    <property type="entry name" value="MOP-like"/>
    <property type="match status" value="1"/>
</dbReference>
<evidence type="ECO:0000259" key="8">
    <source>
        <dbReference type="PROSITE" id="PS50893"/>
    </source>
</evidence>
<evidence type="ECO:0000313" key="9">
    <source>
        <dbReference type="EMBL" id="MCZ8534223.1"/>
    </source>
</evidence>
<reference evidence="9" key="1">
    <citation type="submission" date="2022-05" db="EMBL/GenBank/DDBJ databases">
        <authorList>
            <person name="Colautti A."/>
            <person name="Iacumin L."/>
        </authorList>
    </citation>
    <scope>NUCLEOTIDE SEQUENCE</scope>
    <source>
        <strain evidence="9">DSM 30747</strain>
    </source>
</reference>
<dbReference type="GO" id="GO:0015418">
    <property type="term" value="F:ABC-type quaternary ammonium compound transporting activity"/>
    <property type="evidence" value="ECO:0007669"/>
    <property type="project" value="UniProtKB-EC"/>
</dbReference>
<dbReference type="InterPro" id="IPR003593">
    <property type="entry name" value="AAA+_ATPase"/>
</dbReference>
<dbReference type="Pfam" id="PF00005">
    <property type="entry name" value="ABC_tran"/>
    <property type="match status" value="1"/>
</dbReference>
<dbReference type="GO" id="GO:0016887">
    <property type="term" value="F:ATP hydrolysis activity"/>
    <property type="evidence" value="ECO:0007669"/>
    <property type="project" value="InterPro"/>
</dbReference>
<evidence type="ECO:0000256" key="3">
    <source>
        <dbReference type="ARBA" id="ARBA00022840"/>
    </source>
</evidence>
<dbReference type="InterPro" id="IPR050093">
    <property type="entry name" value="ABC_SmlMolc_Importer"/>
</dbReference>
<dbReference type="InterPro" id="IPR003439">
    <property type="entry name" value="ABC_transporter-like_ATP-bd"/>
</dbReference>
<keyword evidence="2" id="KW-0547">Nucleotide-binding</keyword>
<dbReference type="PROSITE" id="PS50893">
    <property type="entry name" value="ABC_TRANSPORTER_2"/>
    <property type="match status" value="1"/>
</dbReference>
<feature type="domain" description="ABC transporter" evidence="8">
    <location>
        <begin position="3"/>
        <end position="237"/>
    </location>
</feature>
<evidence type="ECO:0000313" key="10">
    <source>
        <dbReference type="Proteomes" id="UP001152172"/>
    </source>
</evidence>
<dbReference type="Gene3D" id="3.40.50.300">
    <property type="entry name" value="P-loop containing nucleotide triphosphate hydrolases"/>
    <property type="match status" value="1"/>
</dbReference>
<proteinExistence type="predicted"/>
<dbReference type="SUPFAM" id="SSF52540">
    <property type="entry name" value="P-loop containing nucleoside triphosphate hydrolases"/>
    <property type="match status" value="1"/>
</dbReference>
<dbReference type="EMBL" id="JAMKBI010000009">
    <property type="protein sequence ID" value="MCZ8534223.1"/>
    <property type="molecule type" value="Genomic_DNA"/>
</dbReference>
<dbReference type="Proteomes" id="UP001152172">
    <property type="component" value="Unassembled WGS sequence"/>
</dbReference>
<evidence type="ECO:0000256" key="5">
    <source>
        <dbReference type="ARBA" id="ARBA00063934"/>
    </source>
</evidence>
<dbReference type="RefSeq" id="WP_269922432.1">
    <property type="nucleotide sequence ID" value="NZ_JAMKBI010000009.1"/>
</dbReference>
<evidence type="ECO:0000256" key="4">
    <source>
        <dbReference type="ARBA" id="ARBA00052482"/>
    </source>
</evidence>